<organism evidence="4 5">
    <name type="scientific">Streptomyces coeruleorubidus</name>
    <dbReference type="NCBI Taxonomy" id="116188"/>
    <lineage>
        <taxon>Bacteria</taxon>
        <taxon>Bacillati</taxon>
        <taxon>Actinomycetota</taxon>
        <taxon>Actinomycetes</taxon>
        <taxon>Kitasatosporales</taxon>
        <taxon>Streptomycetaceae</taxon>
        <taxon>Streptomyces</taxon>
    </lineage>
</organism>
<dbReference type="RefSeq" id="WP_193504640.1">
    <property type="nucleotide sequence ID" value="NZ_BMSO01000005.1"/>
</dbReference>
<keyword evidence="1 4" id="KW-0328">Glycosyltransferase</keyword>
<keyword evidence="5" id="KW-1185">Reference proteome</keyword>
<dbReference type="PANTHER" id="PTHR45947:SF3">
    <property type="entry name" value="SULFOQUINOVOSYL TRANSFERASE SQD2"/>
    <property type="match status" value="1"/>
</dbReference>
<dbReference type="InterPro" id="IPR028098">
    <property type="entry name" value="Glyco_trans_4-like_N"/>
</dbReference>
<dbReference type="Gene3D" id="3.40.50.2000">
    <property type="entry name" value="Glycogen Phosphorylase B"/>
    <property type="match status" value="2"/>
</dbReference>
<evidence type="ECO:0000313" key="4">
    <source>
        <dbReference type="EMBL" id="WOT38218.1"/>
    </source>
</evidence>
<dbReference type="EMBL" id="CP137524">
    <property type="protein sequence ID" value="WOT38218.1"/>
    <property type="molecule type" value="Genomic_DNA"/>
</dbReference>
<dbReference type="CDD" id="cd03814">
    <property type="entry name" value="GT4-like"/>
    <property type="match status" value="1"/>
</dbReference>
<dbReference type="Pfam" id="PF13439">
    <property type="entry name" value="Glyco_transf_4"/>
    <property type="match status" value="1"/>
</dbReference>
<dbReference type="GO" id="GO:0016757">
    <property type="term" value="F:glycosyltransferase activity"/>
    <property type="evidence" value="ECO:0007669"/>
    <property type="project" value="UniProtKB-KW"/>
</dbReference>
<protein>
    <submittedName>
        <fullName evidence="4">Glycosyltransferase family 1 protein</fullName>
        <ecNumber evidence="4">2.4.-.-</ecNumber>
    </submittedName>
</protein>
<evidence type="ECO:0000259" key="3">
    <source>
        <dbReference type="Pfam" id="PF13439"/>
    </source>
</evidence>
<accession>A0ABZ0KK40</accession>
<proteinExistence type="predicted"/>
<evidence type="ECO:0000256" key="1">
    <source>
        <dbReference type="ARBA" id="ARBA00022676"/>
    </source>
</evidence>
<dbReference type="Pfam" id="PF13692">
    <property type="entry name" value="Glyco_trans_1_4"/>
    <property type="match status" value="1"/>
</dbReference>
<sequence>MRVVIVTESFPPDVNGVAHCALQTARHLVDRGHAPVVVAPAPAPGNKPDADVPCPVVHVPSLPLPGYPQVRVALPSRRLAATLIEHRADVVHLASPFVLGVRGMAAAARLGTPTVAVYQTDLAGYARTYMGAGEAAAWRRIRSVHGAADLTLAPSSAALRDLETHGVPRVELWPRGVDTVRFRPDRRDEALRRELAPNGELIVGYVGRLAPEKQVELLAGACGLEGVRVVVVGDGPSRPGLEQALPGAVFLGRRTGDDLARVFASFDVFAHTGPFETFCQTVQEAMASGLPVVAPAAGGPLDLVAHGRTGLLVPPRDTAAVRGAVRALAADPALRAAFGAAGRATVEGRTWAAVGDQLIGHYANVLAARRTAVAA</sequence>
<feature type="domain" description="Glycosyltransferase subfamily 4-like N-terminal" evidence="3">
    <location>
        <begin position="14"/>
        <end position="180"/>
    </location>
</feature>
<reference evidence="4 5" key="2">
    <citation type="journal article" date="2024" name="Microb. Biotechnol.">
        <title>The involvement of multiple ABC transporters in daunorubicin efflux in Streptomyces coeruleorubidus.</title>
        <authorList>
            <person name="Dong J."/>
            <person name="Ning J."/>
            <person name="Tian Y."/>
            <person name="Li H."/>
            <person name="Chen H."/>
            <person name="Guan W."/>
        </authorList>
    </citation>
    <scope>NUCLEOTIDE SEQUENCE [LARGE SCALE GENOMIC DNA]</scope>
    <source>
        <strain evidence="4 5">CICC 11043</strain>
    </source>
</reference>
<keyword evidence="2 4" id="KW-0808">Transferase</keyword>
<evidence type="ECO:0000256" key="2">
    <source>
        <dbReference type="ARBA" id="ARBA00022679"/>
    </source>
</evidence>
<dbReference type="EC" id="2.4.-.-" evidence="4"/>
<name>A0ABZ0KK40_STRC4</name>
<evidence type="ECO:0000313" key="5">
    <source>
        <dbReference type="Proteomes" id="UP001305002"/>
    </source>
</evidence>
<dbReference type="SUPFAM" id="SSF53756">
    <property type="entry name" value="UDP-Glycosyltransferase/glycogen phosphorylase"/>
    <property type="match status" value="1"/>
</dbReference>
<dbReference type="Proteomes" id="UP001305002">
    <property type="component" value="Chromosome"/>
</dbReference>
<reference evidence="4 5" key="1">
    <citation type="journal article" date="2021" name="J. Microbiol. Biotechnol.">
        <title>An Efficient Markerless Deletion System Suitable for the Industrial Strains of Streptomyces.</title>
        <authorList>
            <person name="Dong J."/>
            <person name="Wei J."/>
            <person name="Li H."/>
            <person name="Zhao S."/>
            <person name="Guan W."/>
        </authorList>
    </citation>
    <scope>NUCLEOTIDE SEQUENCE [LARGE SCALE GENOMIC DNA]</scope>
    <source>
        <strain evidence="4 5">CICC 11043</strain>
    </source>
</reference>
<dbReference type="InterPro" id="IPR050194">
    <property type="entry name" value="Glycosyltransferase_grp1"/>
</dbReference>
<dbReference type="PANTHER" id="PTHR45947">
    <property type="entry name" value="SULFOQUINOVOSYL TRANSFERASE SQD2"/>
    <property type="match status" value="1"/>
</dbReference>
<gene>
    <name evidence="4" type="ORF">R5U08_30510</name>
</gene>